<proteinExistence type="predicted"/>
<evidence type="ECO:0000313" key="4">
    <source>
        <dbReference type="EMBL" id="TBN05370.1"/>
    </source>
</evidence>
<organism evidence="4 5">
    <name type="scientific">Hyunsoonleella flava</name>
    <dbReference type="NCBI Taxonomy" id="2527939"/>
    <lineage>
        <taxon>Bacteria</taxon>
        <taxon>Pseudomonadati</taxon>
        <taxon>Bacteroidota</taxon>
        <taxon>Flavobacteriia</taxon>
        <taxon>Flavobacteriales</taxon>
        <taxon>Flavobacteriaceae</taxon>
    </lineage>
</organism>
<sequence length="171" mass="19062">MKTLFKTTVLMLAIASLVSCKNETKNDNKNSDSVTENAKTDGLTFNDDKVGKQFQHYIHLKTALVNSDFNEAQSGAKMLMENTGDADLKGMLSKISETTDIEVQRTIFSDVTEKMTDVVAASLSSGEVYKQFCPMAFNNKGGYWLSKEEEIRNPYFGNKMLKCGKVTETLK</sequence>
<name>A0A4Q9FGL0_9FLAO</name>
<dbReference type="Pfam" id="PF11827">
    <property type="entry name" value="DUF3347"/>
    <property type="match status" value="1"/>
</dbReference>
<protein>
    <submittedName>
        <fullName evidence="4">DUF3347 domain-containing protein</fullName>
    </submittedName>
</protein>
<dbReference type="EMBL" id="SIRT01000002">
    <property type="protein sequence ID" value="TBN05370.1"/>
    <property type="molecule type" value="Genomic_DNA"/>
</dbReference>
<feature type="signal peptide" evidence="2">
    <location>
        <begin position="1"/>
        <end position="21"/>
    </location>
</feature>
<evidence type="ECO:0000256" key="1">
    <source>
        <dbReference type="SAM" id="MobiDB-lite"/>
    </source>
</evidence>
<feature type="domain" description="DUF3347" evidence="3">
    <location>
        <begin position="54"/>
        <end position="121"/>
    </location>
</feature>
<dbReference type="AlphaFoldDB" id="A0A4Q9FGL0"/>
<keyword evidence="5" id="KW-1185">Reference proteome</keyword>
<dbReference type="InterPro" id="IPR021782">
    <property type="entry name" value="DUF3347"/>
</dbReference>
<evidence type="ECO:0000259" key="3">
    <source>
        <dbReference type="Pfam" id="PF11827"/>
    </source>
</evidence>
<evidence type="ECO:0000256" key="2">
    <source>
        <dbReference type="SAM" id="SignalP"/>
    </source>
</evidence>
<comment type="caution">
    <text evidence="4">The sequence shown here is derived from an EMBL/GenBank/DDBJ whole genome shotgun (WGS) entry which is preliminary data.</text>
</comment>
<feature type="region of interest" description="Disordered" evidence="1">
    <location>
        <begin position="23"/>
        <end position="42"/>
    </location>
</feature>
<feature type="chain" id="PRO_5020195792" evidence="2">
    <location>
        <begin position="22"/>
        <end position="171"/>
    </location>
</feature>
<dbReference type="Proteomes" id="UP000291142">
    <property type="component" value="Unassembled WGS sequence"/>
</dbReference>
<dbReference type="PROSITE" id="PS51257">
    <property type="entry name" value="PROKAR_LIPOPROTEIN"/>
    <property type="match status" value="1"/>
</dbReference>
<reference evidence="4 5" key="1">
    <citation type="submission" date="2019-02" db="EMBL/GenBank/DDBJ databases">
        <title>Hyunsoonleella sp., isolated from marine sediment.</title>
        <authorList>
            <person name="Liu B.-T."/>
        </authorList>
    </citation>
    <scope>NUCLEOTIDE SEQUENCE [LARGE SCALE GENOMIC DNA]</scope>
    <source>
        <strain evidence="4 5">T58</strain>
    </source>
</reference>
<dbReference type="RefSeq" id="WP_130962989.1">
    <property type="nucleotide sequence ID" value="NZ_SIRT01000002.1"/>
</dbReference>
<keyword evidence="2" id="KW-0732">Signal</keyword>
<gene>
    <name evidence="4" type="ORF">EYD45_03585</name>
</gene>
<dbReference type="OrthoDB" id="5513217at2"/>
<evidence type="ECO:0000313" key="5">
    <source>
        <dbReference type="Proteomes" id="UP000291142"/>
    </source>
</evidence>
<accession>A0A4Q9FGL0</accession>